<dbReference type="KEGG" id="mind:mvi_41990"/>
<dbReference type="Proteomes" id="UP000663508">
    <property type="component" value="Chromosome"/>
</dbReference>
<organism evidence="1 2">
    <name type="scientific">Methylobacterium indicum</name>
    <dbReference type="NCBI Taxonomy" id="1775910"/>
    <lineage>
        <taxon>Bacteria</taxon>
        <taxon>Pseudomonadati</taxon>
        <taxon>Pseudomonadota</taxon>
        <taxon>Alphaproteobacteria</taxon>
        <taxon>Hyphomicrobiales</taxon>
        <taxon>Methylobacteriaceae</taxon>
        <taxon>Methylobacterium</taxon>
    </lineage>
</organism>
<dbReference type="EMBL" id="AP024145">
    <property type="protein sequence ID" value="BCM85738.1"/>
    <property type="molecule type" value="Genomic_DNA"/>
</dbReference>
<dbReference type="AlphaFoldDB" id="A0A8H8WWW4"/>
<protein>
    <submittedName>
        <fullName evidence="1">Uncharacterized protein</fullName>
    </submittedName>
</protein>
<reference evidence="1" key="1">
    <citation type="submission" date="2020-11" db="EMBL/GenBank/DDBJ databases">
        <title>Complete genome sequence of a novel pathogenic Methylobacterium strain isolated from rice in Vietnam.</title>
        <authorList>
            <person name="Lai K."/>
            <person name="Okazaki S."/>
            <person name="Higashi K."/>
            <person name="Mori H."/>
            <person name="Toyoda A."/>
            <person name="Kurokawa K."/>
        </authorList>
    </citation>
    <scope>NUCLEOTIDE SEQUENCE</scope>
    <source>
        <strain evidence="1">VL1</strain>
    </source>
</reference>
<sequence>MLSVIEELSGDGIVLDAAHVRARVEDWQERINDLYREITDWLPDLCVNRDGTVLMDEEVMRAYGVSPIRLPILRLADVGAEVATFVPGGLWIIGVNGRIDLSTRNGRFLIIDRAGVFAHPRWTIAPALRRLDVEPLSQATLIRAIR</sequence>
<gene>
    <name evidence="1" type="ORF">mvi_41990</name>
</gene>
<dbReference type="RefSeq" id="WP_207178681.1">
    <property type="nucleotide sequence ID" value="NZ_AP024145.1"/>
</dbReference>
<evidence type="ECO:0000313" key="1">
    <source>
        <dbReference type="EMBL" id="BCM85738.1"/>
    </source>
</evidence>
<proteinExistence type="predicted"/>
<name>A0A8H8WWW4_9HYPH</name>
<evidence type="ECO:0000313" key="2">
    <source>
        <dbReference type="Proteomes" id="UP000663508"/>
    </source>
</evidence>
<accession>A0A8H8WWW4</accession>